<reference evidence="3 4" key="1">
    <citation type="submission" date="2019-10" db="EMBL/GenBank/DDBJ databases">
        <title>New species of Slilvanegrellaceae.</title>
        <authorList>
            <person name="Pitt A."/>
            <person name="Hahn M.W."/>
        </authorList>
    </citation>
    <scope>NUCLEOTIDE SEQUENCE [LARGE SCALE GENOMIC DNA]</scope>
    <source>
        <strain evidence="3 4">SP-Ram-0.45-NSY-1</strain>
    </source>
</reference>
<dbReference type="SUPFAM" id="SSF51735">
    <property type="entry name" value="NAD(P)-binding Rossmann-fold domains"/>
    <property type="match status" value="1"/>
</dbReference>
<dbReference type="Gene3D" id="3.40.50.720">
    <property type="entry name" value="NAD(P)-binding Rossmann-like Domain"/>
    <property type="match status" value="1"/>
</dbReference>
<dbReference type="AlphaFoldDB" id="A0A6N6VX96"/>
<dbReference type="EMBL" id="WFLM01000003">
    <property type="protein sequence ID" value="KAB8039103.1"/>
    <property type="molecule type" value="Genomic_DNA"/>
</dbReference>
<evidence type="ECO:0000256" key="1">
    <source>
        <dbReference type="ARBA" id="ARBA00006484"/>
    </source>
</evidence>
<sequence>MNVNKLAFQKKYGPWAIVTGASDGIGRAMAIEIANLGLNLIIVARNHERLEALGNEIQKEYKVTVKAIAIDLSIINSVKNLNSQIEEYEIGLFAAIAGFGTSGYFFKANINDELNMIDVNCRSVVEQTYYFANKFISQKRGGIILMGSLVGFQGVPFASNYSATKSFIQNFAEGIYFELKPFGVDVLCSAPGPVLSGFGARAKMKMGNSSSPEEVAKETILALGEKLTVRPGFLSKFLGWSLIILPRLLRILIMRMIMNNMIQLNSK</sequence>
<dbReference type="Proteomes" id="UP000437748">
    <property type="component" value="Unassembled WGS sequence"/>
</dbReference>
<name>A0A6N6VX96_9BACT</name>
<evidence type="ECO:0000256" key="2">
    <source>
        <dbReference type="ARBA" id="ARBA00023002"/>
    </source>
</evidence>
<dbReference type="InterPro" id="IPR036291">
    <property type="entry name" value="NAD(P)-bd_dom_sf"/>
</dbReference>
<evidence type="ECO:0000313" key="3">
    <source>
        <dbReference type="EMBL" id="KAB8039103.1"/>
    </source>
</evidence>
<dbReference type="PRINTS" id="PR00081">
    <property type="entry name" value="GDHRDH"/>
</dbReference>
<keyword evidence="4" id="KW-1185">Reference proteome</keyword>
<dbReference type="Pfam" id="PF00106">
    <property type="entry name" value="adh_short"/>
    <property type="match status" value="1"/>
</dbReference>
<dbReference type="RefSeq" id="WP_153420502.1">
    <property type="nucleotide sequence ID" value="NZ_WFLM01000003.1"/>
</dbReference>
<comment type="similarity">
    <text evidence="1">Belongs to the short-chain dehydrogenases/reductases (SDR) family.</text>
</comment>
<gene>
    <name evidence="3" type="ORF">GCL60_09620</name>
</gene>
<dbReference type="GO" id="GO:0016491">
    <property type="term" value="F:oxidoreductase activity"/>
    <property type="evidence" value="ECO:0007669"/>
    <property type="project" value="UniProtKB-KW"/>
</dbReference>
<dbReference type="PANTHER" id="PTHR43899:SF13">
    <property type="entry name" value="RH59310P"/>
    <property type="match status" value="1"/>
</dbReference>
<dbReference type="InterPro" id="IPR051019">
    <property type="entry name" value="VLCFA-Steroid_DH"/>
</dbReference>
<evidence type="ECO:0000313" key="4">
    <source>
        <dbReference type="Proteomes" id="UP000437748"/>
    </source>
</evidence>
<keyword evidence="2" id="KW-0560">Oxidoreductase</keyword>
<dbReference type="PIRSF" id="PIRSF000126">
    <property type="entry name" value="11-beta-HSD1"/>
    <property type="match status" value="1"/>
</dbReference>
<protein>
    <submittedName>
        <fullName evidence="3">SDR family NAD(P)-dependent oxidoreductase</fullName>
    </submittedName>
</protein>
<organism evidence="3 4">
    <name type="scientific">Silvanigrella paludirubra</name>
    <dbReference type="NCBI Taxonomy" id="2499159"/>
    <lineage>
        <taxon>Bacteria</taxon>
        <taxon>Pseudomonadati</taxon>
        <taxon>Bdellovibrionota</taxon>
        <taxon>Oligoflexia</taxon>
        <taxon>Silvanigrellales</taxon>
        <taxon>Silvanigrellaceae</taxon>
        <taxon>Silvanigrella</taxon>
    </lineage>
</organism>
<dbReference type="PANTHER" id="PTHR43899">
    <property type="entry name" value="RH59310P"/>
    <property type="match status" value="1"/>
</dbReference>
<proteinExistence type="inferred from homology"/>
<accession>A0A6N6VX96</accession>
<dbReference type="OrthoDB" id="9775296at2"/>
<dbReference type="InterPro" id="IPR002347">
    <property type="entry name" value="SDR_fam"/>
</dbReference>
<comment type="caution">
    <text evidence="3">The sequence shown here is derived from an EMBL/GenBank/DDBJ whole genome shotgun (WGS) entry which is preliminary data.</text>
</comment>